<evidence type="ECO:0000313" key="1">
    <source>
        <dbReference type="EMBL" id="MCE8050012.1"/>
    </source>
</evidence>
<sequence length="143" mass="16125">MSNFDKISTYHGTAELDADNLVKGNVDATLGGGELGQGFYLGTALHVAKAWAMQRHNSESVVEFSFDDDEFWSFDIESLTEIQAIEHRSIIRERGLTRTYKFSKDIVWGPIVGGPNVYADQHKWESSRGEGFLNGDKVLRRIR</sequence>
<evidence type="ECO:0008006" key="3">
    <source>
        <dbReference type="Google" id="ProtNLM"/>
    </source>
</evidence>
<reference evidence="1" key="2">
    <citation type="journal article" date="2021" name="Front. Microbiol.">
        <title>Aerobic Denitrification and Heterotrophic Sulfur Oxidation in the Genus Halomonas Revealed by Six Novel Species Characterizations and Genome-Based Analysis.</title>
        <authorList>
            <person name="Wang L."/>
            <person name="Shao Z."/>
        </authorList>
    </citation>
    <scope>NUCLEOTIDE SEQUENCE</scope>
    <source>
        <strain evidence="1">MCCC 1A05776</strain>
    </source>
</reference>
<dbReference type="EMBL" id="JABFTS010000001">
    <property type="protein sequence ID" value="MCE8050012.1"/>
    <property type="molecule type" value="Genomic_DNA"/>
</dbReference>
<gene>
    <name evidence="1" type="ORF">HOP61_01715</name>
</gene>
<dbReference type="Proteomes" id="UP001320178">
    <property type="component" value="Unassembled WGS sequence"/>
</dbReference>
<reference evidence="1" key="1">
    <citation type="submission" date="2020-05" db="EMBL/GenBank/DDBJ databases">
        <authorList>
            <person name="Wang L."/>
            <person name="Shao Z."/>
        </authorList>
    </citation>
    <scope>NUCLEOTIDE SEQUENCE</scope>
    <source>
        <strain evidence="1">MCCC 1A05776</strain>
    </source>
</reference>
<organism evidence="1 2">
    <name type="scientific">Billgrantia desiderata</name>
    <dbReference type="NCBI Taxonomy" id="52021"/>
    <lineage>
        <taxon>Bacteria</taxon>
        <taxon>Pseudomonadati</taxon>
        <taxon>Pseudomonadota</taxon>
        <taxon>Gammaproteobacteria</taxon>
        <taxon>Oceanospirillales</taxon>
        <taxon>Halomonadaceae</taxon>
        <taxon>Billgrantia</taxon>
    </lineage>
</organism>
<dbReference type="RefSeq" id="WP_234238444.1">
    <property type="nucleotide sequence ID" value="NZ_JABFTS010000001.1"/>
</dbReference>
<comment type="caution">
    <text evidence="1">The sequence shown here is derived from an EMBL/GenBank/DDBJ whole genome shotgun (WGS) entry which is preliminary data.</text>
</comment>
<protein>
    <recommendedName>
        <fullName evidence="3">DUF3990 domain-containing protein</fullName>
    </recommendedName>
</protein>
<dbReference type="AlphaFoldDB" id="A0AAW4YPT3"/>
<evidence type="ECO:0000313" key="2">
    <source>
        <dbReference type="Proteomes" id="UP001320178"/>
    </source>
</evidence>
<name>A0AAW4YPT3_9GAMM</name>
<accession>A0AAW4YPT3</accession>
<proteinExistence type="predicted"/>